<sequence>MSLQFPIQNTVTLDTLLTHYNTHVAFGGYDNIKDDLRDTVFAGIPNVGVLKNNTEDQLRAMIDQVTVASGIAPNETEASLRTWRTAAHTFINWCTNPNGGGITFLLPPAPVPPPAAPAPAHASRYSIIHNPVNNHSQFYFLFLGLLLDSSSHSSTLYLADYSSHSQSRLRNWTQEAVFLDHEAIGEGGESNIGARRPIGLIPLVCGSVRSLSQSIIQGWTATNPARSNSRNSQDSMDIHDVIHGHCDFEGTSLELTKEIDVSQQNFRRRVVRTPEKRKLYIELPSDDEEFSMK</sequence>
<organism evidence="1">
    <name type="scientific">Percolomonas cosmopolitus</name>
    <dbReference type="NCBI Taxonomy" id="63605"/>
    <lineage>
        <taxon>Eukaryota</taxon>
        <taxon>Discoba</taxon>
        <taxon>Heterolobosea</taxon>
        <taxon>Tetramitia</taxon>
        <taxon>Eutetramitia</taxon>
        <taxon>Percolomonadidae</taxon>
        <taxon>Percolomonas</taxon>
    </lineage>
</organism>
<evidence type="ECO:0000313" key="1">
    <source>
        <dbReference type="EMBL" id="CAD9083526.1"/>
    </source>
</evidence>
<protein>
    <submittedName>
        <fullName evidence="1">Uncharacterized protein</fullName>
    </submittedName>
</protein>
<dbReference type="AlphaFoldDB" id="A0A7S1PIF8"/>
<name>A0A7S1PIF8_9EUKA</name>
<reference evidence="1" key="1">
    <citation type="submission" date="2021-01" db="EMBL/GenBank/DDBJ databases">
        <authorList>
            <person name="Corre E."/>
            <person name="Pelletier E."/>
            <person name="Niang G."/>
            <person name="Scheremetjew M."/>
            <person name="Finn R."/>
            <person name="Kale V."/>
            <person name="Holt S."/>
            <person name="Cochrane G."/>
            <person name="Meng A."/>
            <person name="Brown T."/>
            <person name="Cohen L."/>
        </authorList>
    </citation>
    <scope>NUCLEOTIDE SEQUENCE</scope>
    <source>
        <strain evidence="1">WS</strain>
    </source>
</reference>
<proteinExistence type="predicted"/>
<accession>A0A7S1PIF8</accession>
<dbReference type="EMBL" id="HBGD01008234">
    <property type="protein sequence ID" value="CAD9083526.1"/>
    <property type="molecule type" value="Transcribed_RNA"/>
</dbReference>
<gene>
    <name evidence="1" type="ORF">PCOS0759_LOCUS6780</name>
</gene>